<dbReference type="STRING" id="431595.K3WT94"/>
<keyword evidence="1" id="KW-0812">Transmembrane</keyword>
<dbReference type="InParanoid" id="K3WT94"/>
<dbReference type="EMBL" id="GL376619">
    <property type="status" value="NOT_ANNOTATED_CDS"/>
    <property type="molecule type" value="Genomic_DNA"/>
</dbReference>
<keyword evidence="1" id="KW-1133">Transmembrane helix</keyword>
<feature type="transmembrane region" description="Helical" evidence="1">
    <location>
        <begin position="433"/>
        <end position="461"/>
    </location>
</feature>
<evidence type="ECO:0000313" key="2">
    <source>
        <dbReference type="EnsemblProtists" id="PYU1_T008188"/>
    </source>
</evidence>
<name>K3WT94_GLOUD</name>
<dbReference type="VEuPathDB" id="FungiDB:PYU1_G008172"/>
<evidence type="ECO:0000313" key="3">
    <source>
        <dbReference type="Proteomes" id="UP000019132"/>
    </source>
</evidence>
<evidence type="ECO:0000256" key="1">
    <source>
        <dbReference type="SAM" id="Phobius"/>
    </source>
</evidence>
<accession>K3WT94</accession>
<dbReference type="EnsemblProtists" id="PYU1_T008188">
    <property type="protein sequence ID" value="PYU1_T008188"/>
    <property type="gene ID" value="PYU1_G008172"/>
</dbReference>
<organism evidence="2 3">
    <name type="scientific">Globisporangium ultimum (strain ATCC 200006 / CBS 805.95 / DAOM BR144)</name>
    <name type="common">Pythium ultimum</name>
    <dbReference type="NCBI Taxonomy" id="431595"/>
    <lineage>
        <taxon>Eukaryota</taxon>
        <taxon>Sar</taxon>
        <taxon>Stramenopiles</taxon>
        <taxon>Oomycota</taxon>
        <taxon>Peronosporomycetes</taxon>
        <taxon>Pythiales</taxon>
        <taxon>Pythiaceae</taxon>
        <taxon>Globisporangium</taxon>
    </lineage>
</organism>
<feature type="transmembrane region" description="Helical" evidence="1">
    <location>
        <begin position="500"/>
        <end position="519"/>
    </location>
</feature>
<dbReference type="HOGENOM" id="CLU_023015_0_0_1"/>
<reference evidence="2" key="3">
    <citation type="submission" date="2015-02" db="UniProtKB">
        <authorList>
            <consortium name="EnsemblProtists"/>
        </authorList>
    </citation>
    <scope>IDENTIFICATION</scope>
    <source>
        <strain evidence="2">DAOM BR144</strain>
    </source>
</reference>
<proteinExistence type="predicted"/>
<dbReference type="Proteomes" id="UP000019132">
    <property type="component" value="Unassembled WGS sequence"/>
</dbReference>
<dbReference type="AlphaFoldDB" id="K3WT94"/>
<reference evidence="3" key="2">
    <citation type="submission" date="2010-04" db="EMBL/GenBank/DDBJ databases">
        <authorList>
            <person name="Buell R."/>
            <person name="Hamilton J."/>
            <person name="Hostetler J."/>
        </authorList>
    </citation>
    <scope>NUCLEOTIDE SEQUENCE [LARGE SCALE GENOMIC DNA]</scope>
    <source>
        <strain evidence="3">DAOM:BR144</strain>
    </source>
</reference>
<feature type="transmembrane region" description="Helical" evidence="1">
    <location>
        <begin position="261"/>
        <end position="287"/>
    </location>
</feature>
<keyword evidence="1" id="KW-0472">Membrane</keyword>
<keyword evidence="3" id="KW-1185">Reference proteome</keyword>
<dbReference type="eggNOG" id="ENOG502SJE9">
    <property type="taxonomic scope" value="Eukaryota"/>
</dbReference>
<reference evidence="3" key="1">
    <citation type="journal article" date="2010" name="Genome Biol.">
        <title>Genome sequence of the necrotrophic plant pathogen Pythium ultimum reveals original pathogenicity mechanisms and effector repertoire.</title>
        <authorList>
            <person name="Levesque C.A."/>
            <person name="Brouwer H."/>
            <person name="Cano L."/>
            <person name="Hamilton J.P."/>
            <person name="Holt C."/>
            <person name="Huitema E."/>
            <person name="Raffaele S."/>
            <person name="Robideau G.P."/>
            <person name="Thines M."/>
            <person name="Win J."/>
            <person name="Zerillo M.M."/>
            <person name="Beakes G.W."/>
            <person name="Boore J.L."/>
            <person name="Busam D."/>
            <person name="Dumas B."/>
            <person name="Ferriera S."/>
            <person name="Fuerstenberg S.I."/>
            <person name="Gachon C.M."/>
            <person name="Gaulin E."/>
            <person name="Govers F."/>
            <person name="Grenville-Briggs L."/>
            <person name="Horner N."/>
            <person name="Hostetler J."/>
            <person name="Jiang R.H."/>
            <person name="Johnson J."/>
            <person name="Krajaejun T."/>
            <person name="Lin H."/>
            <person name="Meijer H.J."/>
            <person name="Moore B."/>
            <person name="Morris P."/>
            <person name="Phuntmart V."/>
            <person name="Puiu D."/>
            <person name="Shetty J."/>
            <person name="Stajich J.E."/>
            <person name="Tripathy S."/>
            <person name="Wawra S."/>
            <person name="van West P."/>
            <person name="Whitty B.R."/>
            <person name="Coutinho P.M."/>
            <person name="Henrissat B."/>
            <person name="Martin F."/>
            <person name="Thomas P.D."/>
            <person name="Tyler B.M."/>
            <person name="De Vries R.P."/>
            <person name="Kamoun S."/>
            <person name="Yandell M."/>
            <person name="Tisserat N."/>
            <person name="Buell C.R."/>
        </authorList>
    </citation>
    <scope>NUCLEOTIDE SEQUENCE</scope>
    <source>
        <strain evidence="3">DAOM:BR144</strain>
    </source>
</reference>
<sequence length="728" mass="81723">IVVLNVASTVLTLLSGLRENPLLVFVTGRYDLIRSRLIEGTINYDIINDEHIRPDKLTNLTMVGERFRFISSPHRDISNIGEDRSTCMRVNSINSSMLALHYDDFWGTGPRRIQIFLHSISAPNCKVINFLPAWYKNCETSYGNTIACQRYILDNFEALQANRLVQIGVEKEFGVVGVPFLKCLARPEKTFNYMTDMMVHQSYWAGCSYHIEIQSSKCLAVPKIRSPDWDWSLFKVEAADKGADVVLAIDDGWFTYLIQIIYGYVSVGMILHGIFATLVQATAVHYVTNGTRFAQLRNILGNLIPGKPKTSVKEIKDNDDDEEGGEDDNVSAIQFKGTLVMASDIWMNHWLYITLSIVDAFANFRMTYVVYGSATWILNKKINVENFLFICSALTRVTWTMCGLHSVCRFVLKLIVRSLKSIHVIRAQVRDKIEWYIDGIALFASFKMYSIVMATWLFLIIMVHRSASFMVKAVPHKRGVFGGAPSIANLWRSEAACDTLVNLSVLATTGMIVGSLLLLTRFKCVANNKLIQLMQQRYVLVGWDVFVTIELLGIEASRPTTVGNELVATTNCSFGAVLQQLYLSGPSRLVQLAGDKVFDGTFLRNEQRPSLFKYPKRQALVMGLYRDPKSTISRPRILATATSLGYEAEITAMENKSKSSKSLFERTLRLCAESRFGRILIVDANDPGALIKSSVSTRAQFVTQDLLAAASIPEIEQLLGDAKKVRMG</sequence>
<protein>
    <submittedName>
        <fullName evidence="2">Uncharacterized protein</fullName>
    </submittedName>
</protein>